<keyword evidence="3" id="KW-1185">Reference proteome</keyword>
<evidence type="ECO:0000313" key="3">
    <source>
        <dbReference type="Proteomes" id="UP000011058"/>
    </source>
</evidence>
<dbReference type="STRING" id="1166018.FAES_3250"/>
<dbReference type="KEGG" id="fae:FAES_3250"/>
<dbReference type="Proteomes" id="UP000011058">
    <property type="component" value="Chromosome"/>
</dbReference>
<dbReference type="EMBL" id="HE796683">
    <property type="protein sequence ID" value="CCH01259.1"/>
    <property type="molecule type" value="Genomic_DNA"/>
</dbReference>
<evidence type="ECO:0000256" key="1">
    <source>
        <dbReference type="SAM" id="MobiDB-lite"/>
    </source>
</evidence>
<dbReference type="HOGENOM" id="CLU_859826_0_0_10"/>
<proteinExistence type="predicted"/>
<organism evidence="2 3">
    <name type="scientific">Fibrella aestuarina BUZ 2</name>
    <dbReference type="NCBI Taxonomy" id="1166018"/>
    <lineage>
        <taxon>Bacteria</taxon>
        <taxon>Pseudomonadati</taxon>
        <taxon>Bacteroidota</taxon>
        <taxon>Cytophagia</taxon>
        <taxon>Cytophagales</taxon>
        <taxon>Spirosomataceae</taxon>
        <taxon>Fibrella</taxon>
    </lineage>
</organism>
<dbReference type="AlphaFoldDB" id="I0KAV6"/>
<sequence length="323" mass="35781">MENTSSGPQLNVTSGFDLNSILAEEGLAEAPESGPEQAGLNDTEKQALGQITTNTPPLDQTLAPGQKAPVDASIPEYLKADASTEVAPVTIDWGAKYKEAFGEDIPADIEPTPENVLGNLTMLEEARRFIQQVPEYAELQARLSRTYEPGEAGDHARFLDNQYLLEQDLIRQMPILRDNDEDRDRYMLTYIQEGALTAKGQQCVDQLRQQKNQWLEQQQEAAWEHGANVANRQAAARQQTANTIKTLNPGGVPLSDDDRTALIDFINSDGLRTKLTNYDALTPEEQGLMALVLNPQLRARWLAAHYERGAKEGANRRLASQLN</sequence>
<gene>
    <name evidence="2" type="ORF">FAES_3250</name>
</gene>
<name>I0KAV6_9BACT</name>
<accession>I0KAV6</accession>
<dbReference type="RefSeq" id="WP_015332358.1">
    <property type="nucleotide sequence ID" value="NC_020054.1"/>
</dbReference>
<protein>
    <submittedName>
        <fullName evidence="2">Uncharacterized protein</fullName>
    </submittedName>
</protein>
<evidence type="ECO:0000313" key="2">
    <source>
        <dbReference type="EMBL" id="CCH01259.1"/>
    </source>
</evidence>
<feature type="region of interest" description="Disordered" evidence="1">
    <location>
        <begin position="22"/>
        <end position="46"/>
    </location>
</feature>
<reference evidence="2 3" key="1">
    <citation type="journal article" date="2012" name="J. Bacteriol.">
        <title>Genome Sequence of Fibrella aestuarina BUZ 2T, a Filamentous Marine Bacterium.</title>
        <authorList>
            <person name="Filippini M."/>
            <person name="Qi W."/>
            <person name="Blom J."/>
            <person name="Goesmann A."/>
            <person name="Smits T.H."/>
            <person name="Bagheri H.C."/>
        </authorList>
    </citation>
    <scope>NUCLEOTIDE SEQUENCE [LARGE SCALE GENOMIC DNA]</scope>
    <source>
        <strain evidence="3">BUZ 2T</strain>
    </source>
</reference>